<evidence type="ECO:0000313" key="5">
    <source>
        <dbReference type="EMBL" id="GAA1980727.1"/>
    </source>
</evidence>
<proteinExistence type="predicted"/>
<dbReference type="SMART" id="SM00354">
    <property type="entry name" value="HTH_LACI"/>
    <property type="match status" value="1"/>
</dbReference>
<evidence type="ECO:0000256" key="1">
    <source>
        <dbReference type="ARBA" id="ARBA00023015"/>
    </source>
</evidence>
<sequence length="359" mass="38025">MSDSPRRPGADGPIRPSILDVAKRAGVSTGTVSNVLNRPAIVSQEKRERVLEAIEALGFSRNKLASALAHGRSKTIGLVTIDLSNSLFVDIARGAQRRALEHGLYLQLAFADDDPTLLDAHMSALNDERVAGLLVAPMADHGEGIERSRRLGCPVVELNYDGEVPSCRVLVDNEAVGYLAARHLIDLGRTHLAFVIARVDYQPVVLRRAGVLRAVAESDGAVTLTELFAEGLKPREGARIGQDLVALPAGQRPDAVLAVTDVLAMAIVNQLASSGIRIPDDIAVMGCDHNSAAWGGAVPLTSVEMRGEEIGAAGVGLLVAELTEPADTHSHTTIILEPRLRIRESTAGRSPANADQGQS</sequence>
<evidence type="ECO:0000259" key="4">
    <source>
        <dbReference type="PROSITE" id="PS50932"/>
    </source>
</evidence>
<dbReference type="InterPro" id="IPR028082">
    <property type="entry name" value="Peripla_BP_I"/>
</dbReference>
<dbReference type="Pfam" id="PF00356">
    <property type="entry name" value="LacI"/>
    <property type="match status" value="1"/>
</dbReference>
<keyword evidence="6" id="KW-1185">Reference proteome</keyword>
<protein>
    <submittedName>
        <fullName evidence="5">Substrate-binding domain-containing protein</fullName>
    </submittedName>
</protein>
<dbReference type="InterPro" id="IPR010982">
    <property type="entry name" value="Lambda_DNA-bd_dom_sf"/>
</dbReference>
<dbReference type="CDD" id="cd06267">
    <property type="entry name" value="PBP1_LacI_sugar_binding-like"/>
    <property type="match status" value="1"/>
</dbReference>
<gene>
    <name evidence="5" type="ORF">GCM10009777_12810</name>
</gene>
<feature type="domain" description="HTH lacI-type" evidence="4">
    <location>
        <begin position="16"/>
        <end position="70"/>
    </location>
</feature>
<comment type="caution">
    <text evidence="5">The sequence shown here is derived from an EMBL/GenBank/DDBJ whole genome shotgun (WGS) entry which is preliminary data.</text>
</comment>
<name>A0ABN2S5I4_9MICO</name>
<dbReference type="EMBL" id="BAAAOH010000001">
    <property type="protein sequence ID" value="GAA1980727.1"/>
    <property type="molecule type" value="Genomic_DNA"/>
</dbReference>
<dbReference type="SUPFAM" id="SSF47413">
    <property type="entry name" value="lambda repressor-like DNA-binding domains"/>
    <property type="match status" value="1"/>
</dbReference>
<dbReference type="PROSITE" id="PS50932">
    <property type="entry name" value="HTH_LACI_2"/>
    <property type="match status" value="1"/>
</dbReference>
<dbReference type="PANTHER" id="PTHR30146">
    <property type="entry name" value="LACI-RELATED TRANSCRIPTIONAL REPRESSOR"/>
    <property type="match status" value="1"/>
</dbReference>
<organism evidence="5 6">
    <name type="scientific">Microbacterium pumilum</name>
    <dbReference type="NCBI Taxonomy" id="344165"/>
    <lineage>
        <taxon>Bacteria</taxon>
        <taxon>Bacillati</taxon>
        <taxon>Actinomycetota</taxon>
        <taxon>Actinomycetes</taxon>
        <taxon>Micrococcales</taxon>
        <taxon>Microbacteriaceae</taxon>
        <taxon>Microbacterium</taxon>
    </lineage>
</organism>
<dbReference type="Gene3D" id="3.40.50.2300">
    <property type="match status" value="2"/>
</dbReference>
<dbReference type="PANTHER" id="PTHR30146:SF109">
    <property type="entry name" value="HTH-TYPE TRANSCRIPTIONAL REGULATOR GALS"/>
    <property type="match status" value="1"/>
</dbReference>
<dbReference type="Gene3D" id="1.10.260.40">
    <property type="entry name" value="lambda repressor-like DNA-binding domains"/>
    <property type="match status" value="1"/>
</dbReference>
<keyword evidence="3" id="KW-0804">Transcription</keyword>
<dbReference type="Proteomes" id="UP001500326">
    <property type="component" value="Unassembled WGS sequence"/>
</dbReference>
<evidence type="ECO:0000256" key="2">
    <source>
        <dbReference type="ARBA" id="ARBA00023125"/>
    </source>
</evidence>
<dbReference type="Pfam" id="PF13377">
    <property type="entry name" value="Peripla_BP_3"/>
    <property type="match status" value="1"/>
</dbReference>
<dbReference type="RefSeq" id="WP_344059629.1">
    <property type="nucleotide sequence ID" value="NZ_BAAAOH010000001.1"/>
</dbReference>
<accession>A0ABN2S5I4</accession>
<dbReference type="SUPFAM" id="SSF53822">
    <property type="entry name" value="Periplasmic binding protein-like I"/>
    <property type="match status" value="1"/>
</dbReference>
<dbReference type="InterPro" id="IPR046335">
    <property type="entry name" value="LacI/GalR-like_sensor"/>
</dbReference>
<keyword evidence="1" id="KW-0805">Transcription regulation</keyword>
<reference evidence="5 6" key="1">
    <citation type="journal article" date="2019" name="Int. J. Syst. Evol. Microbiol.">
        <title>The Global Catalogue of Microorganisms (GCM) 10K type strain sequencing project: providing services to taxonomists for standard genome sequencing and annotation.</title>
        <authorList>
            <consortium name="The Broad Institute Genomics Platform"/>
            <consortium name="The Broad Institute Genome Sequencing Center for Infectious Disease"/>
            <person name="Wu L."/>
            <person name="Ma J."/>
        </authorList>
    </citation>
    <scope>NUCLEOTIDE SEQUENCE [LARGE SCALE GENOMIC DNA]</scope>
    <source>
        <strain evidence="5 6">JCM 14902</strain>
    </source>
</reference>
<evidence type="ECO:0000256" key="3">
    <source>
        <dbReference type="ARBA" id="ARBA00023163"/>
    </source>
</evidence>
<dbReference type="InterPro" id="IPR000843">
    <property type="entry name" value="HTH_LacI"/>
</dbReference>
<dbReference type="PROSITE" id="PS00356">
    <property type="entry name" value="HTH_LACI_1"/>
    <property type="match status" value="1"/>
</dbReference>
<dbReference type="CDD" id="cd01392">
    <property type="entry name" value="HTH_LacI"/>
    <property type="match status" value="1"/>
</dbReference>
<evidence type="ECO:0000313" key="6">
    <source>
        <dbReference type="Proteomes" id="UP001500326"/>
    </source>
</evidence>
<keyword evidence="2" id="KW-0238">DNA-binding</keyword>